<feature type="compositionally biased region" description="Low complexity" evidence="1">
    <location>
        <begin position="515"/>
        <end position="540"/>
    </location>
</feature>
<feature type="compositionally biased region" description="Basic and acidic residues" evidence="1">
    <location>
        <begin position="441"/>
        <end position="453"/>
    </location>
</feature>
<dbReference type="Gene3D" id="3.40.50.720">
    <property type="entry name" value="NAD(P)-binding Rossmann-like Domain"/>
    <property type="match status" value="1"/>
</dbReference>
<feature type="compositionally biased region" description="Low complexity" evidence="1">
    <location>
        <begin position="47"/>
        <end position="61"/>
    </location>
</feature>
<feature type="compositionally biased region" description="Low complexity" evidence="1">
    <location>
        <begin position="738"/>
        <end position="752"/>
    </location>
</feature>
<dbReference type="InterPro" id="IPR036291">
    <property type="entry name" value="NAD(P)-bd_dom_sf"/>
</dbReference>
<dbReference type="SUPFAM" id="SSF51735">
    <property type="entry name" value="NAD(P)-binding Rossmann-fold domains"/>
    <property type="match status" value="1"/>
</dbReference>
<gene>
    <name evidence="3" type="ORF">WJX75_006567</name>
</gene>
<evidence type="ECO:0000256" key="1">
    <source>
        <dbReference type="SAM" id="MobiDB-lite"/>
    </source>
</evidence>
<dbReference type="PANTHER" id="PTHR47285:SF1">
    <property type="entry name" value="PROTEIN TIC 62, CHLOROPLASTIC"/>
    <property type="match status" value="1"/>
</dbReference>
<evidence type="ECO:0000259" key="2">
    <source>
        <dbReference type="Pfam" id="PF13460"/>
    </source>
</evidence>
<name>A0ABR2YJT5_9CHLO</name>
<dbReference type="PANTHER" id="PTHR47285">
    <property type="entry name" value="PROTEIN TIC 62, CHLOROPLASTIC"/>
    <property type="match status" value="1"/>
</dbReference>
<dbReference type="EMBL" id="JALJOT010000010">
    <property type="protein sequence ID" value="KAK9906711.1"/>
    <property type="molecule type" value="Genomic_DNA"/>
</dbReference>
<dbReference type="InterPro" id="IPR016040">
    <property type="entry name" value="NAD(P)-bd_dom"/>
</dbReference>
<feature type="region of interest" description="Disordered" evidence="1">
    <location>
        <begin position="496"/>
        <end position="789"/>
    </location>
</feature>
<keyword evidence="4" id="KW-1185">Reference proteome</keyword>
<feature type="region of interest" description="Disordered" evidence="1">
    <location>
        <begin position="430"/>
        <end position="453"/>
    </location>
</feature>
<evidence type="ECO:0000313" key="3">
    <source>
        <dbReference type="EMBL" id="KAK9906711.1"/>
    </source>
</evidence>
<dbReference type="Pfam" id="PF13460">
    <property type="entry name" value="NAD_binding_10"/>
    <property type="match status" value="1"/>
</dbReference>
<feature type="compositionally biased region" description="Polar residues" evidence="1">
    <location>
        <begin position="776"/>
        <end position="786"/>
    </location>
</feature>
<dbReference type="CDD" id="cd05243">
    <property type="entry name" value="SDR_a5"/>
    <property type="match status" value="1"/>
</dbReference>
<comment type="caution">
    <text evidence="3">The sequence shown here is derived from an EMBL/GenBank/DDBJ whole genome shotgun (WGS) entry which is preliminary data.</text>
</comment>
<reference evidence="3 4" key="1">
    <citation type="journal article" date="2024" name="Nat. Commun.">
        <title>Phylogenomics reveals the evolutionary origins of lichenization in chlorophyte algae.</title>
        <authorList>
            <person name="Puginier C."/>
            <person name="Libourel C."/>
            <person name="Otte J."/>
            <person name="Skaloud P."/>
            <person name="Haon M."/>
            <person name="Grisel S."/>
            <person name="Petersen M."/>
            <person name="Berrin J.G."/>
            <person name="Delaux P.M."/>
            <person name="Dal Grande F."/>
            <person name="Keller J."/>
        </authorList>
    </citation>
    <scope>NUCLEOTIDE SEQUENCE [LARGE SCALE GENOMIC DNA]</scope>
    <source>
        <strain evidence="3 4">SAG 216-7</strain>
    </source>
</reference>
<feature type="compositionally biased region" description="Basic and acidic residues" evidence="1">
    <location>
        <begin position="715"/>
        <end position="728"/>
    </location>
</feature>
<dbReference type="InterPro" id="IPR044719">
    <property type="entry name" value="TIC62"/>
</dbReference>
<organism evidence="3 4">
    <name type="scientific">Coccomyxa subellipsoidea</name>
    <dbReference type="NCBI Taxonomy" id="248742"/>
    <lineage>
        <taxon>Eukaryota</taxon>
        <taxon>Viridiplantae</taxon>
        <taxon>Chlorophyta</taxon>
        <taxon>core chlorophytes</taxon>
        <taxon>Trebouxiophyceae</taxon>
        <taxon>Trebouxiophyceae incertae sedis</taxon>
        <taxon>Coccomyxaceae</taxon>
        <taxon>Coccomyxa</taxon>
    </lineage>
</organism>
<sequence>MVFKSQLRHKRLGRLPTCARKADPEEEQKPASPFAGLFGGTKKIKVGGQQEPKQAPKQAPGRGTQRLKLGLPAGGTQRLKLGGQGEGPKKGTQRLKLGSGTQQIGRATQFLTRAPQRKDPNTVFVAGATGRLGARIVRQLLLESPQLRVRAGVRDPEKAAEYLRTAVAYGLLPADAARRVMLVSVDLTKPDTIPTAIGNASKVVQAIGAPESEPFNFSNPKKIDGDGAIALVEAAKELEIEQFVMVTSLGTAKIGFPAAVLNLFGGILIQKRRAEVALENSGLNYVIVRPGGMERPTDEYKRTHNVTLAPKDTLFGGQVSRLQVAELVAAAVANPELAENKVLEVVAEETKPLLPYAELLSVAPSDGSQAEKLERIRAQQEAEEQLEAARQRVEEARAEAAEAQSLVKELTAVAQEARAQAAAAAREAGPALAQAEQSEAQLDRLRQAAEQRQRGETAAKAVLAAATAAAKEGRMLSAAERGEAERPILFPEEFAAEQQAKQASEEQARQKAQQEAEASAKQQAAEAAKQKQAAAAAAAAKPPPAAPKAAAPKAAPVPKPVPKATPPAPQVDKAEAAKRREAEAKARREIEAKALAAAEEERAKAAEQAKAKRDAESRKREEAEAKARQEVPAKAKAEAEASAKAAAEAKAKTGAEAKAKADKEKTEVAAKAKAQEEAAEKARMEAATKAEADKEAAAKAKAKPAAAAAPAQKGENAKEARRWIENWRAKQGQQTSTAESPSQPQAQEAASSSGGGNAQTEGAPSWLSGFKLPWQAAQNGTQQQEVPENVQEAREWIRAWRARNLEKALPSDVKASSNNSK</sequence>
<protein>
    <recommendedName>
        <fullName evidence="2">NAD(P)-binding domain-containing protein</fullName>
    </recommendedName>
</protein>
<feature type="compositionally biased region" description="Basic and acidic residues" evidence="1">
    <location>
        <begin position="599"/>
        <end position="698"/>
    </location>
</feature>
<feature type="compositionally biased region" description="Pro residues" evidence="1">
    <location>
        <begin position="555"/>
        <end position="569"/>
    </location>
</feature>
<feature type="compositionally biased region" description="Basic and acidic residues" evidence="1">
    <location>
        <begin position="20"/>
        <end position="29"/>
    </location>
</feature>
<feature type="compositionally biased region" description="Basic and acidic residues" evidence="1">
    <location>
        <begin position="572"/>
        <end position="592"/>
    </location>
</feature>
<feature type="domain" description="NAD(P)-binding" evidence="2">
    <location>
        <begin position="127"/>
        <end position="335"/>
    </location>
</feature>
<evidence type="ECO:0000313" key="4">
    <source>
        <dbReference type="Proteomes" id="UP001491310"/>
    </source>
</evidence>
<feature type="compositionally biased region" description="Basic and acidic residues" evidence="1">
    <location>
        <begin position="503"/>
        <end position="514"/>
    </location>
</feature>
<feature type="region of interest" description="Disordered" evidence="1">
    <location>
        <begin position="14"/>
        <end position="98"/>
    </location>
</feature>
<feature type="compositionally biased region" description="Low complexity" evidence="1">
    <location>
        <begin position="703"/>
        <end position="714"/>
    </location>
</feature>
<feature type="compositionally biased region" description="Low complexity" evidence="1">
    <location>
        <begin position="430"/>
        <end position="440"/>
    </location>
</feature>
<dbReference type="Proteomes" id="UP001491310">
    <property type="component" value="Unassembled WGS sequence"/>
</dbReference>
<accession>A0ABR2YJT5</accession>
<proteinExistence type="predicted"/>